<evidence type="ECO:0000256" key="7">
    <source>
        <dbReference type="SAM" id="Phobius"/>
    </source>
</evidence>
<gene>
    <name evidence="8" type="ORF">CRM82_12580</name>
</gene>
<evidence type="ECO:0000256" key="2">
    <source>
        <dbReference type="ARBA" id="ARBA00005262"/>
    </source>
</evidence>
<feature type="transmembrane region" description="Helical" evidence="7">
    <location>
        <begin position="159"/>
        <end position="189"/>
    </location>
</feature>
<evidence type="ECO:0000256" key="6">
    <source>
        <dbReference type="ARBA" id="ARBA00023136"/>
    </source>
</evidence>
<comment type="similarity">
    <text evidence="2">Belongs to the chromate ion transporter (CHR) (TC 2.A.51) family.</text>
</comment>
<keyword evidence="5 7" id="KW-1133">Transmembrane helix</keyword>
<dbReference type="RefSeq" id="WP_066534369.1">
    <property type="nucleotide sequence ID" value="NZ_DALZQJ010000007.1"/>
</dbReference>
<feature type="transmembrane region" description="Helical" evidence="7">
    <location>
        <begin position="356"/>
        <end position="376"/>
    </location>
</feature>
<dbReference type="GO" id="GO:0005886">
    <property type="term" value="C:plasma membrane"/>
    <property type="evidence" value="ECO:0007669"/>
    <property type="project" value="UniProtKB-SubCell"/>
</dbReference>
<proteinExistence type="inferred from homology"/>
<evidence type="ECO:0000313" key="8">
    <source>
        <dbReference type="EMBL" id="PEH89323.1"/>
    </source>
</evidence>
<dbReference type="PIRSF" id="PIRSF004810">
    <property type="entry name" value="ChrA"/>
    <property type="match status" value="1"/>
</dbReference>
<dbReference type="PANTHER" id="PTHR33567:SF3">
    <property type="entry name" value="CHROMATE ION TRANSPORTER (EUROFUNG)"/>
    <property type="match status" value="1"/>
</dbReference>
<evidence type="ECO:0000313" key="9">
    <source>
        <dbReference type="Proteomes" id="UP000220246"/>
    </source>
</evidence>
<feature type="transmembrane region" description="Helical" evidence="7">
    <location>
        <begin position="218"/>
        <end position="236"/>
    </location>
</feature>
<name>A0A2A7UVM5_COMTR</name>
<evidence type="ECO:0000256" key="5">
    <source>
        <dbReference type="ARBA" id="ARBA00022989"/>
    </source>
</evidence>
<dbReference type="GeneID" id="80801448"/>
<comment type="subcellular location">
    <subcellularLocation>
        <location evidence="1">Cell membrane</location>
        <topology evidence="1">Multi-pass membrane protein</topology>
    </subcellularLocation>
</comment>
<dbReference type="NCBIfam" id="TIGR00937">
    <property type="entry name" value="2A51"/>
    <property type="match status" value="1"/>
</dbReference>
<dbReference type="STRING" id="1219032.GCA_001515545_01176"/>
<feature type="transmembrane region" description="Helical" evidence="7">
    <location>
        <begin position="323"/>
        <end position="344"/>
    </location>
</feature>
<dbReference type="Proteomes" id="UP000220246">
    <property type="component" value="Unassembled WGS sequence"/>
</dbReference>
<keyword evidence="3" id="KW-1003">Cell membrane</keyword>
<comment type="caution">
    <text evidence="8">The sequence shown here is derived from an EMBL/GenBank/DDBJ whole genome shotgun (WGS) entry which is preliminary data.</text>
</comment>
<feature type="transmembrane region" description="Helical" evidence="7">
    <location>
        <begin position="90"/>
        <end position="114"/>
    </location>
</feature>
<sequence length="420" mass="43328">MPSPPAASTSRPPARWRQVLEVFVVFLQLGLTSFGGPAAHLGYFRTAFVQRRQWLSDAQYADLVALCQFLPGPASSQVGMALGQLRAGGWGALAAWLGFTLPSALLLIALALGLSHAVGQEGAFHGVLHGLKLVAVAVVAQAVWGMARSLCPDRLRATLAFGAAVLTLGLSAHLGASVQLLLIALGALIGWRWVRPALPASVVTDLAPDTGISRRTGAALLLLCLLLGLVLPLLAHGTRSPLWQAVSVFYQAGALVFGGGHVVLPLLQGGVVQPGWLSSEQFLAGYAAAQAVPGPLFTLASYLGALLPLGLGSGAWSAWLGGLLALVAIFLPAALLVLGALPFWAALRAHPVAQRVLAGVNAAVVGLLLAALYDPVWTSAIHSRQDCALALLYLALLAVARVPPVAVVLLAAGLGYVLVS</sequence>
<protein>
    <submittedName>
        <fullName evidence="8">Chromate transporter</fullName>
    </submittedName>
</protein>
<reference evidence="9" key="1">
    <citation type="submission" date="2017-09" db="EMBL/GenBank/DDBJ databases">
        <title>FDA dAtabase for Regulatory Grade micrObial Sequences (FDA-ARGOS): Supporting development and validation of Infectious Disease Dx tests.</title>
        <authorList>
            <person name="Minogue T."/>
            <person name="Wolcott M."/>
            <person name="Wasieloski L."/>
            <person name="Aguilar W."/>
            <person name="Moore D."/>
            <person name="Tallon L."/>
            <person name="Sadzewicz L."/>
            <person name="Ott S."/>
            <person name="Zhao X."/>
            <person name="Nagaraj S."/>
            <person name="Vavikolanu K."/>
            <person name="Aluvathingal J."/>
            <person name="Nadendla S."/>
            <person name="Sichtig H."/>
        </authorList>
    </citation>
    <scope>NUCLEOTIDE SEQUENCE [LARGE SCALE GENOMIC DNA]</scope>
    <source>
        <strain evidence="9">FDAARGOS_394</strain>
    </source>
</reference>
<dbReference type="Pfam" id="PF02417">
    <property type="entry name" value="Chromate_transp"/>
    <property type="match status" value="2"/>
</dbReference>
<dbReference type="GO" id="GO:0015109">
    <property type="term" value="F:chromate transmembrane transporter activity"/>
    <property type="evidence" value="ECO:0007669"/>
    <property type="project" value="InterPro"/>
</dbReference>
<keyword evidence="4 7" id="KW-0812">Transmembrane</keyword>
<organism evidence="8 9">
    <name type="scientific">Comamonas terrigena</name>
    <dbReference type="NCBI Taxonomy" id="32013"/>
    <lineage>
        <taxon>Bacteria</taxon>
        <taxon>Pseudomonadati</taxon>
        <taxon>Pseudomonadota</taxon>
        <taxon>Betaproteobacteria</taxon>
        <taxon>Burkholderiales</taxon>
        <taxon>Comamonadaceae</taxon>
        <taxon>Comamonas</taxon>
    </lineage>
</organism>
<feature type="transmembrane region" description="Helical" evidence="7">
    <location>
        <begin position="126"/>
        <end position="147"/>
    </location>
</feature>
<dbReference type="InterPro" id="IPR003370">
    <property type="entry name" value="Chromate_transpt"/>
</dbReference>
<feature type="transmembrane region" description="Helical" evidence="7">
    <location>
        <begin position="287"/>
        <end position="311"/>
    </location>
</feature>
<feature type="transmembrane region" description="Helical" evidence="7">
    <location>
        <begin position="388"/>
        <end position="419"/>
    </location>
</feature>
<dbReference type="PANTHER" id="PTHR33567">
    <property type="entry name" value="CHROMATE ION TRANSPORTER (EUROFUNG)"/>
    <property type="match status" value="1"/>
</dbReference>
<accession>A0A2A7UVM5</accession>
<keyword evidence="6 7" id="KW-0472">Membrane</keyword>
<feature type="transmembrane region" description="Helical" evidence="7">
    <location>
        <begin position="20"/>
        <end position="44"/>
    </location>
</feature>
<evidence type="ECO:0000256" key="4">
    <source>
        <dbReference type="ARBA" id="ARBA00022692"/>
    </source>
</evidence>
<evidence type="ECO:0000256" key="3">
    <source>
        <dbReference type="ARBA" id="ARBA00022475"/>
    </source>
</evidence>
<keyword evidence="9" id="KW-1185">Reference proteome</keyword>
<feature type="transmembrane region" description="Helical" evidence="7">
    <location>
        <begin position="248"/>
        <end position="267"/>
    </location>
</feature>
<dbReference type="InterPro" id="IPR014047">
    <property type="entry name" value="Chr_Tranpt_l_chain"/>
</dbReference>
<dbReference type="OrthoDB" id="8969999at2"/>
<dbReference type="AlphaFoldDB" id="A0A2A7UVM5"/>
<dbReference type="EMBL" id="PDEA01000001">
    <property type="protein sequence ID" value="PEH89323.1"/>
    <property type="molecule type" value="Genomic_DNA"/>
</dbReference>
<evidence type="ECO:0000256" key="1">
    <source>
        <dbReference type="ARBA" id="ARBA00004651"/>
    </source>
</evidence>